<dbReference type="GO" id="GO:0035336">
    <property type="term" value="P:long-chain fatty-acyl-CoA metabolic process"/>
    <property type="evidence" value="ECO:0007669"/>
    <property type="project" value="TreeGrafter"/>
</dbReference>
<feature type="compositionally biased region" description="Basic and acidic residues" evidence="5">
    <location>
        <begin position="126"/>
        <end position="135"/>
    </location>
</feature>
<evidence type="ECO:0000256" key="2">
    <source>
        <dbReference type="ARBA" id="ARBA00022598"/>
    </source>
</evidence>
<dbReference type="GO" id="GO:0005886">
    <property type="term" value="C:plasma membrane"/>
    <property type="evidence" value="ECO:0007669"/>
    <property type="project" value="TreeGrafter"/>
</dbReference>
<dbReference type="Proteomes" id="UP000008076">
    <property type="component" value="Unassembled WGS sequence"/>
</dbReference>
<comment type="similarity">
    <text evidence="1">Belongs to the ATP-dependent AMP-binding enzyme family.</text>
</comment>
<organism evidence="8">
    <name type="scientific">Entamoeba dispar (strain ATCC PRA-260 / SAW760)</name>
    <dbReference type="NCBI Taxonomy" id="370354"/>
    <lineage>
        <taxon>Eukaryota</taxon>
        <taxon>Amoebozoa</taxon>
        <taxon>Evosea</taxon>
        <taxon>Archamoebae</taxon>
        <taxon>Mastigamoebida</taxon>
        <taxon>Entamoebidae</taxon>
        <taxon>Entamoeba</taxon>
    </lineage>
</organism>
<dbReference type="AlphaFoldDB" id="B0EUL0"/>
<dbReference type="Pfam" id="PF00501">
    <property type="entry name" value="AMP-binding"/>
    <property type="match status" value="1"/>
</dbReference>
<dbReference type="OMA" id="VETENEC"/>
<gene>
    <name evidence="7" type="ORF">EDI_334550</name>
</gene>
<feature type="region of interest" description="Disordered" evidence="5">
    <location>
        <begin position="1"/>
        <end position="110"/>
    </location>
</feature>
<sequence>MSTARSPHHFSVLNPFRRKGGDEKEGDERGDKEEFSPKVKEEKKEKKKEEKKEKEREKKERKEEKKKKGSEENILDDFLRKARTQKQKTHEEIIVPEERTKKENKEITEIKKDETKEENLCFSKGLDSKENKDNVLKGQTENTEKEKGIETKEESQTVEKGMEKLKSQEENLTTKQEDKKDKTLEKQSRLEQTTKKIKSMIFMKEPSHKTEEKPREEEEEIVGNVDDIQKDVRVVIESIPKKKKKKTNFVKERLRRSGLKSHASGVSTSHMNSDDVTDRFFITDELPSFRKEQFNVTWDGFTKEQEESIFETKGTFIEYLDHFEKESKEQIIYIEDSYQIKFDDLYRNAKVFAKSLMCIDVAVKQASVMIIMENGIHSITAALGVMLAGMSAVYVHPGSSIEMLKLIINKSNVRICLLDHTSMTFSDLWDIFDIILINVEGEYKEIYEPYEFKGTTEINNKLRHKLTQKMVEKIHPKAQPQFYDAENGEISIETENECVFTLESFLSRSTSVPDEILYKKINSITTNTIVEIVFVPSKHGGYKGIIWTQGNVLSQTNQIITLFSMNNKTRILHHLPNSYYLERLFCFYIPIITRCSISIIDSTSTRGLMIPFLKALERHRPSLLFSTPRVFEKLNKIVKQKKITKKCICVSTYHAKSTQAISIYTGICSPEACGFVTMNRPGCFEENTAGPALDDMHTQVNNGKLRIWGPSVTPGYVSGDVRGKKGVLLNPIVEMINVDGTKIYSVIGKVSPTVVTSNDVILHCPIIEDLIRKIQTIDNCLVVGDGRRCAGALLTVKENEVQKAFGPGDVRRNSEYMKWLKKRVVDLMAVFPSYMRIKRFIIVKDSVTDEFPIQIKPHLTNEERIRLYNKFKKVIDMMYPNEPYCEK</sequence>
<name>B0EUL0_ENTDS</name>
<feature type="compositionally biased region" description="Basic and acidic residues" evidence="5">
    <location>
        <begin position="88"/>
        <end position="110"/>
    </location>
</feature>
<dbReference type="KEGG" id="edi:EDI_334550"/>
<evidence type="ECO:0000256" key="4">
    <source>
        <dbReference type="ARBA" id="ARBA00022840"/>
    </source>
</evidence>
<dbReference type="GO" id="GO:0004467">
    <property type="term" value="F:long-chain fatty acid-CoA ligase activity"/>
    <property type="evidence" value="ECO:0007669"/>
    <property type="project" value="TreeGrafter"/>
</dbReference>
<protein>
    <submittedName>
        <fullName evidence="7">AMP dependent ligase/synthetase, putative</fullName>
        <ecNumber evidence="7">2.3.1.40</ecNumber>
        <ecNumber evidence="7">2.7.1.113</ecNumber>
        <ecNumber evidence="7">2.7.11.1</ecNumber>
    </submittedName>
</protein>
<keyword evidence="2 7" id="KW-0436">Ligase</keyword>
<feature type="compositionally biased region" description="Basic and acidic residues" evidence="5">
    <location>
        <begin position="142"/>
        <end position="169"/>
    </location>
</feature>
<dbReference type="GO" id="GO:0005811">
    <property type="term" value="C:lipid droplet"/>
    <property type="evidence" value="ECO:0007669"/>
    <property type="project" value="TreeGrafter"/>
</dbReference>
<dbReference type="GO" id="GO:0005524">
    <property type="term" value="F:ATP binding"/>
    <property type="evidence" value="ECO:0007669"/>
    <property type="project" value="UniProtKB-KW"/>
</dbReference>
<dbReference type="SUPFAM" id="SSF56801">
    <property type="entry name" value="Acetyl-CoA synthetase-like"/>
    <property type="match status" value="1"/>
</dbReference>
<dbReference type="GO" id="GO:0004138">
    <property type="term" value="F:deoxyguanosine kinase activity"/>
    <property type="evidence" value="ECO:0007669"/>
    <property type="project" value="UniProtKB-EC"/>
</dbReference>
<dbReference type="InterPro" id="IPR000873">
    <property type="entry name" value="AMP-dep_synth/lig_dom"/>
</dbReference>
<dbReference type="eggNOG" id="ENOG502RC12">
    <property type="taxonomic scope" value="Eukaryota"/>
</dbReference>
<keyword evidence="4" id="KW-0067">ATP-binding</keyword>
<dbReference type="VEuPathDB" id="AmoebaDB:EDI_334550"/>
<keyword evidence="3" id="KW-0547">Nucleotide-binding</keyword>
<dbReference type="EC" id="2.3.1.40" evidence="7"/>
<dbReference type="Pfam" id="PF23562">
    <property type="entry name" value="AMP-binding_C_3"/>
    <property type="match status" value="1"/>
</dbReference>
<evidence type="ECO:0000313" key="8">
    <source>
        <dbReference type="Proteomes" id="UP000008076"/>
    </source>
</evidence>
<feature type="compositionally biased region" description="Basic and acidic residues" evidence="5">
    <location>
        <begin position="175"/>
        <end position="194"/>
    </location>
</feature>
<keyword evidence="7" id="KW-0808">Transferase</keyword>
<feature type="region of interest" description="Disordered" evidence="5">
    <location>
        <begin position="122"/>
        <end position="196"/>
    </location>
</feature>
<dbReference type="GO" id="GO:0005783">
    <property type="term" value="C:endoplasmic reticulum"/>
    <property type="evidence" value="ECO:0007669"/>
    <property type="project" value="TreeGrafter"/>
</dbReference>
<evidence type="ECO:0000256" key="3">
    <source>
        <dbReference type="ARBA" id="ARBA00022741"/>
    </source>
</evidence>
<dbReference type="EMBL" id="DS550903">
    <property type="protein sequence ID" value="EDR21786.1"/>
    <property type="molecule type" value="Genomic_DNA"/>
</dbReference>
<dbReference type="InterPro" id="IPR042099">
    <property type="entry name" value="ANL_N_sf"/>
</dbReference>
<dbReference type="GO" id="GO:0004674">
    <property type="term" value="F:protein serine/threonine kinase activity"/>
    <property type="evidence" value="ECO:0007669"/>
    <property type="project" value="UniProtKB-EC"/>
</dbReference>
<dbReference type="GO" id="GO:0008779">
    <property type="term" value="F:acyl-[acyl-carrier-protein]-phospholipid O-acyltransferase activity"/>
    <property type="evidence" value="ECO:0007669"/>
    <property type="project" value="UniProtKB-EC"/>
</dbReference>
<dbReference type="PANTHER" id="PTHR43272:SF83">
    <property type="entry name" value="ACYL-COA SYNTHETASE LONG-CHAIN, ISOFORM J"/>
    <property type="match status" value="1"/>
</dbReference>
<evidence type="ECO:0000259" key="6">
    <source>
        <dbReference type="Pfam" id="PF00501"/>
    </source>
</evidence>
<feature type="compositionally biased region" description="Basic and acidic residues" evidence="5">
    <location>
        <begin position="19"/>
        <end position="63"/>
    </location>
</feature>
<dbReference type="PANTHER" id="PTHR43272">
    <property type="entry name" value="LONG-CHAIN-FATTY-ACID--COA LIGASE"/>
    <property type="match status" value="1"/>
</dbReference>
<dbReference type="Gene3D" id="3.40.50.12780">
    <property type="entry name" value="N-terminal domain of ligase-like"/>
    <property type="match status" value="1"/>
</dbReference>
<evidence type="ECO:0000256" key="5">
    <source>
        <dbReference type="SAM" id="MobiDB-lite"/>
    </source>
</evidence>
<evidence type="ECO:0000256" key="1">
    <source>
        <dbReference type="ARBA" id="ARBA00006432"/>
    </source>
</evidence>
<keyword evidence="8" id="KW-1185">Reference proteome</keyword>
<dbReference type="GeneID" id="5886677"/>
<accession>B0EUL0</accession>
<dbReference type="OrthoDB" id="28850at2759"/>
<evidence type="ECO:0000313" key="7">
    <source>
        <dbReference type="EMBL" id="EDR21786.1"/>
    </source>
</evidence>
<feature type="domain" description="AMP-dependent synthetase/ligase" evidence="6">
    <location>
        <begin position="327"/>
        <end position="642"/>
    </location>
</feature>
<keyword evidence="7" id="KW-0012">Acyltransferase</keyword>
<dbReference type="EC" id="2.7.1.113" evidence="7"/>
<proteinExistence type="inferred from homology"/>
<reference evidence="8" key="1">
    <citation type="submission" date="2007-12" db="EMBL/GenBank/DDBJ databases">
        <title>Annotation of Entamoeba dispar SAW760.</title>
        <authorList>
            <person name="Lorenzi H."/>
            <person name="Inman J."/>
            <person name="Schobel S."/>
            <person name="Amedeo P."/>
            <person name="Caler E."/>
        </authorList>
    </citation>
    <scope>NUCLEOTIDE SEQUENCE [LARGE SCALE GENOMIC DNA]</scope>
    <source>
        <strain evidence="8">ATCC PRA-260 / SAW760</strain>
    </source>
</reference>
<dbReference type="EC" id="2.7.11.1" evidence="7"/>
<dbReference type="RefSeq" id="XP_001741748.1">
    <property type="nucleotide sequence ID" value="XM_001741696.1"/>
</dbReference>